<sequence>MNMNNIISADQIIVEVHHSDTNEPGLSEKTINEEEENASDTQPPKRDILFVISLVIIALVVISSIMVSIVFLKTTKTHPSTTGIRKTQSPNRILLIAANGSVNSVYDTYVGGNSNAATPGRASGQYIATESPEQVCDDTLSTKYLSFGACEEGAKYDNDHGCGLHTGFYFELASGPTLVNGLTICTANDYSERDPTVVSLEGSNLTGGNLTLGKSWTLLYNGSSGIVVDPGREQCGSIIVFSNTKEYKSYRFLVSGKRHRSDCVQYSELYLYIY</sequence>
<gene>
    <name evidence="3" type="ORF">EDS130_LOCUS45941</name>
</gene>
<evidence type="ECO:0000313" key="4">
    <source>
        <dbReference type="Proteomes" id="UP000663852"/>
    </source>
</evidence>
<keyword evidence="2" id="KW-1133">Transmembrane helix</keyword>
<proteinExistence type="predicted"/>
<feature type="region of interest" description="Disordered" evidence="1">
    <location>
        <begin position="21"/>
        <end position="42"/>
    </location>
</feature>
<organism evidence="3 4">
    <name type="scientific">Adineta ricciae</name>
    <name type="common">Rotifer</name>
    <dbReference type="NCBI Taxonomy" id="249248"/>
    <lineage>
        <taxon>Eukaryota</taxon>
        <taxon>Metazoa</taxon>
        <taxon>Spiralia</taxon>
        <taxon>Gnathifera</taxon>
        <taxon>Rotifera</taxon>
        <taxon>Eurotatoria</taxon>
        <taxon>Bdelloidea</taxon>
        <taxon>Adinetida</taxon>
        <taxon>Adinetidae</taxon>
        <taxon>Adineta</taxon>
    </lineage>
</organism>
<accession>A0A815X5A7</accession>
<evidence type="ECO:0000256" key="2">
    <source>
        <dbReference type="SAM" id="Phobius"/>
    </source>
</evidence>
<protein>
    <submittedName>
        <fullName evidence="3">Uncharacterized protein</fullName>
    </submittedName>
</protein>
<keyword evidence="2" id="KW-0472">Membrane</keyword>
<name>A0A815X5A7_ADIRI</name>
<dbReference type="EMBL" id="CAJNOJ010001367">
    <property type="protein sequence ID" value="CAF1550038.1"/>
    <property type="molecule type" value="Genomic_DNA"/>
</dbReference>
<comment type="caution">
    <text evidence="3">The sequence shown here is derived from an EMBL/GenBank/DDBJ whole genome shotgun (WGS) entry which is preliminary data.</text>
</comment>
<dbReference type="Proteomes" id="UP000663852">
    <property type="component" value="Unassembled WGS sequence"/>
</dbReference>
<dbReference type="AlphaFoldDB" id="A0A815X5A7"/>
<keyword evidence="2" id="KW-0812">Transmembrane</keyword>
<reference evidence="3" key="1">
    <citation type="submission" date="2021-02" db="EMBL/GenBank/DDBJ databases">
        <authorList>
            <person name="Nowell W R."/>
        </authorList>
    </citation>
    <scope>NUCLEOTIDE SEQUENCE</scope>
</reference>
<evidence type="ECO:0000256" key="1">
    <source>
        <dbReference type="SAM" id="MobiDB-lite"/>
    </source>
</evidence>
<evidence type="ECO:0000313" key="3">
    <source>
        <dbReference type="EMBL" id="CAF1550038.1"/>
    </source>
</evidence>
<feature type="transmembrane region" description="Helical" evidence="2">
    <location>
        <begin position="48"/>
        <end position="72"/>
    </location>
</feature>